<evidence type="ECO:0000313" key="3">
    <source>
        <dbReference type="Proteomes" id="UP000007077"/>
    </source>
</evidence>
<evidence type="ECO:0000313" key="2">
    <source>
        <dbReference type="EMBL" id="ADP98874.1"/>
    </source>
</evidence>
<gene>
    <name evidence="2" type="ordered locus">HP15_3110</name>
</gene>
<reference evidence="3" key="2">
    <citation type="submission" date="2010-02" db="EMBL/GenBank/DDBJ databases">
        <title>Complete genome sequence of Marinobacter adhaerens type strain (HP15).</title>
        <authorList>
            <person name="Gaerdes A.A.M."/>
            <person name="Kaeppel E."/>
            <person name="Shezad A."/>
            <person name="Seebah S."/>
            <person name="Teeling H."/>
            <person name="Yarza P."/>
            <person name="Gloeckner F.O."/>
            <person name="Ullrich M.S."/>
        </authorList>
    </citation>
    <scope>NUCLEOTIDE SEQUENCE [LARGE SCALE GENOMIC DNA]</scope>
    <source>
        <strain evidence="3">DSM 23420 / HP15</strain>
    </source>
</reference>
<feature type="domain" description="HNH" evidence="1">
    <location>
        <begin position="191"/>
        <end position="247"/>
    </location>
</feature>
<dbReference type="HOGENOM" id="CLU_1030000_0_0_6"/>
<evidence type="ECO:0000259" key="1">
    <source>
        <dbReference type="Pfam" id="PF01844"/>
    </source>
</evidence>
<dbReference type="STRING" id="225937.HP15_3110"/>
<dbReference type="eggNOG" id="COG3183">
    <property type="taxonomic scope" value="Bacteria"/>
</dbReference>
<reference evidence="2 3" key="1">
    <citation type="journal article" date="2010" name="Stand. Genomic Sci.">
        <title>Complete genome sequence of Marinobacter adhaerens type strain (HP15), a diatom-interacting marine microorganism.</title>
        <authorList>
            <person name="Gardes A."/>
            <person name="Kaeppel E."/>
            <person name="Shehzad A."/>
            <person name="Seebah S."/>
            <person name="Teeling H."/>
            <person name="Yarza P."/>
            <person name="Glockner F.O."/>
            <person name="Grossart H.P."/>
            <person name="Ullrich M.S."/>
        </authorList>
    </citation>
    <scope>NUCLEOTIDE SEQUENCE [LARGE SCALE GENOMIC DNA]</scope>
    <source>
        <strain evidence="3">DSM 23420 / HP15</strain>
    </source>
</reference>
<dbReference type="EMBL" id="CP001978">
    <property type="protein sequence ID" value="ADP98874.1"/>
    <property type="molecule type" value="Genomic_DNA"/>
</dbReference>
<dbReference type="RefSeq" id="WP_014578327.1">
    <property type="nucleotide sequence ID" value="NC_017506.1"/>
</dbReference>
<accession>E4PPK3</accession>
<dbReference type="KEGG" id="mad:HP15_3110"/>
<dbReference type="Proteomes" id="UP000007077">
    <property type="component" value="Chromosome"/>
</dbReference>
<dbReference type="AlphaFoldDB" id="E4PPK3"/>
<sequence>MSTGFAVITENDESKWDDETGVQYHYPVMYQKYLEPGTKVVYYKGRIGKDKKYESARLSNQPHYFGVAEIASIDALSKEEGGGWMARLINYQEFLEAVPHKVDGETFEDIPESQKSNYWRRSVRGISPDVFERILDASSPLPVPPGTFKTKGQRDLSSTGIEGKKRVVYTTVYERDPKLRKRAIDIHGLRCKACDFHFGETYGDYGKGLIHIHHTKPLFENGEAQEVDPKTDLIPLCANCHTIVHRRRDRTLTVEQVMQLIKQKELKA</sequence>
<dbReference type="GO" id="GO:0004519">
    <property type="term" value="F:endonuclease activity"/>
    <property type="evidence" value="ECO:0007669"/>
    <property type="project" value="UniProtKB-KW"/>
</dbReference>
<keyword evidence="2" id="KW-0255">Endonuclease</keyword>
<keyword evidence="2" id="KW-0540">Nuclease</keyword>
<proteinExistence type="predicted"/>
<name>E4PPK3_MARAH</name>
<keyword evidence="2" id="KW-0378">Hydrolase</keyword>
<dbReference type="GO" id="GO:0008270">
    <property type="term" value="F:zinc ion binding"/>
    <property type="evidence" value="ECO:0007669"/>
    <property type="project" value="InterPro"/>
</dbReference>
<protein>
    <submittedName>
        <fullName evidence="2">HNH endonuclease</fullName>
    </submittedName>
</protein>
<dbReference type="GO" id="GO:0003676">
    <property type="term" value="F:nucleic acid binding"/>
    <property type="evidence" value="ECO:0007669"/>
    <property type="project" value="InterPro"/>
</dbReference>
<dbReference type="Pfam" id="PF01844">
    <property type="entry name" value="HNH"/>
    <property type="match status" value="1"/>
</dbReference>
<dbReference type="InterPro" id="IPR002711">
    <property type="entry name" value="HNH"/>
</dbReference>
<organism evidence="2 3">
    <name type="scientific">Marinobacter adhaerens (strain DSM 23420 / HP15)</name>
    <dbReference type="NCBI Taxonomy" id="225937"/>
    <lineage>
        <taxon>Bacteria</taxon>
        <taxon>Pseudomonadati</taxon>
        <taxon>Pseudomonadota</taxon>
        <taxon>Gammaproteobacteria</taxon>
        <taxon>Pseudomonadales</taxon>
        <taxon>Marinobacteraceae</taxon>
        <taxon>Marinobacter</taxon>
    </lineage>
</organism>
<dbReference type="InterPro" id="IPR003615">
    <property type="entry name" value="HNH_nuc"/>
</dbReference>
<dbReference type="CDD" id="cd00085">
    <property type="entry name" value="HNHc"/>
    <property type="match status" value="1"/>
</dbReference>